<dbReference type="AlphaFoldDB" id="A0A3S4ZV19"/>
<dbReference type="Proteomes" id="UP000784294">
    <property type="component" value="Unassembled WGS sequence"/>
</dbReference>
<evidence type="ECO:0000313" key="3">
    <source>
        <dbReference type="Proteomes" id="UP000784294"/>
    </source>
</evidence>
<evidence type="ECO:0000256" key="1">
    <source>
        <dbReference type="SAM" id="MobiDB-lite"/>
    </source>
</evidence>
<gene>
    <name evidence="2" type="ORF">PXEA_LOCUS6160</name>
</gene>
<organism evidence="2 3">
    <name type="scientific">Protopolystoma xenopodis</name>
    <dbReference type="NCBI Taxonomy" id="117903"/>
    <lineage>
        <taxon>Eukaryota</taxon>
        <taxon>Metazoa</taxon>
        <taxon>Spiralia</taxon>
        <taxon>Lophotrochozoa</taxon>
        <taxon>Platyhelminthes</taxon>
        <taxon>Monogenea</taxon>
        <taxon>Polyopisthocotylea</taxon>
        <taxon>Polystomatidea</taxon>
        <taxon>Polystomatidae</taxon>
        <taxon>Protopolystoma</taxon>
    </lineage>
</organism>
<evidence type="ECO:0000313" key="2">
    <source>
        <dbReference type="EMBL" id="VEL12720.1"/>
    </source>
</evidence>
<dbReference type="EMBL" id="CAAALY010015599">
    <property type="protein sequence ID" value="VEL12720.1"/>
    <property type="molecule type" value="Genomic_DNA"/>
</dbReference>
<name>A0A3S4ZV19_9PLAT</name>
<comment type="caution">
    <text evidence="2">The sequence shown here is derived from an EMBL/GenBank/DDBJ whole genome shotgun (WGS) entry which is preliminary data.</text>
</comment>
<keyword evidence="3" id="KW-1185">Reference proteome</keyword>
<proteinExistence type="predicted"/>
<sequence length="286" mass="32075">MATANLTQRPAGPSRDNSFGLLTPGRTSPPLCTHSSNYSDLLGLGAESEQETAIVPIALGSSKVFARAYSQQDSRAETTRSVNQVDLSEQDNQKTTIRVPFPNEALVDIDSSSRSSGETLSFMRMTPFPRQLNVRMISKLISKVYKAAENLDLPDKDRKLLLRILREFIQRNTSDLQLQMASDSSGPSEKESNLQASCRTTSDADTMTSTSPVPPVVRPQMRQITELSLIELHKLLFLQSRSRVQAVIYRLKRLRAMRQQEILNRIEHRMHLARSKAPHVKVMKNG</sequence>
<feature type="region of interest" description="Disordered" evidence="1">
    <location>
        <begin position="1"/>
        <end position="30"/>
    </location>
</feature>
<feature type="region of interest" description="Disordered" evidence="1">
    <location>
        <begin position="178"/>
        <end position="216"/>
    </location>
</feature>
<accession>A0A3S4ZV19</accession>
<feature type="compositionally biased region" description="Low complexity" evidence="1">
    <location>
        <begin position="200"/>
        <end position="211"/>
    </location>
</feature>
<feature type="compositionally biased region" description="Polar residues" evidence="1">
    <location>
        <begin position="178"/>
        <end position="199"/>
    </location>
</feature>
<protein>
    <submittedName>
        <fullName evidence="2">Uncharacterized protein</fullName>
    </submittedName>
</protein>
<reference evidence="2" key="1">
    <citation type="submission" date="2018-11" db="EMBL/GenBank/DDBJ databases">
        <authorList>
            <consortium name="Pathogen Informatics"/>
        </authorList>
    </citation>
    <scope>NUCLEOTIDE SEQUENCE</scope>
</reference>